<evidence type="ECO:0000256" key="1">
    <source>
        <dbReference type="SAM" id="MobiDB-lite"/>
    </source>
</evidence>
<dbReference type="AlphaFoldDB" id="A0A8J5QH26"/>
<name>A0A8J5QH26_9ASCO</name>
<proteinExistence type="predicted"/>
<comment type="caution">
    <text evidence="2">The sequence shown here is derived from an EMBL/GenBank/DDBJ whole genome shotgun (WGS) entry which is preliminary data.</text>
</comment>
<feature type="region of interest" description="Disordered" evidence="1">
    <location>
        <begin position="305"/>
        <end position="345"/>
    </location>
</feature>
<accession>A0A8J5QH26</accession>
<sequence length="507" mass="58311">MNHSEVRICSKCKKERSDDETEEARKFKTCTSCRSYIQQSTKKRQKQIQESFNSGLRLCIRCGKGRSDDESEETRKFKMCSSCRTKHTSYRKTRLRKIKERVNSGLRICTRRRKAKTDDEADETGESKLCSSCRHHVYQYTQKSQRKIKESSNSEVRLCTRCGKTRPDNEPEANRKFGYCSPCRRTYRQKAKEIQREITETSINGISLCTRCGKERPDHEPEESRKFMNCLVCRSADRQRKNGIGKKTSFWVTLPYPNDIQLLNSDTQSNIESAGRNKSSFWVTLTYPKRVQLLSADTQLSIESGVRDATSDSSPVQSPSRIAQNQNFTIQSPSTDNEQTYPLSSESGEISLDQEIADIQPQHAMLESNRIARAMRDPNNLLAYYCIEREVEVISCGEGEDSEISEETEMTNFSSSDFLETLKPNPELQSQYQKYLAIDDIMGFSERYISDTMDKYDIIKMIVALGYPKEKIRNYKHLTATDILEVLIDLINEDVLQEGNVSGEQTS</sequence>
<dbReference type="RefSeq" id="XP_049265886.1">
    <property type="nucleotide sequence ID" value="XM_049410580.1"/>
</dbReference>
<keyword evidence="3" id="KW-1185">Reference proteome</keyword>
<feature type="compositionally biased region" description="Polar residues" evidence="1">
    <location>
        <begin position="311"/>
        <end position="345"/>
    </location>
</feature>
<evidence type="ECO:0000313" key="2">
    <source>
        <dbReference type="EMBL" id="KAG7665654.1"/>
    </source>
</evidence>
<dbReference type="GeneID" id="73467661"/>
<dbReference type="Proteomes" id="UP000694255">
    <property type="component" value="Unassembled WGS sequence"/>
</dbReference>
<gene>
    <name evidence="2" type="ORF">J8A68_000860</name>
</gene>
<evidence type="ECO:0008006" key="4">
    <source>
        <dbReference type="Google" id="ProtNLM"/>
    </source>
</evidence>
<protein>
    <recommendedName>
        <fullName evidence="4">Stc1 domain-containing protein</fullName>
    </recommendedName>
</protein>
<dbReference type="EMBL" id="JAGSYN010000048">
    <property type="protein sequence ID" value="KAG7665654.1"/>
    <property type="molecule type" value="Genomic_DNA"/>
</dbReference>
<organism evidence="2 3">
    <name type="scientific">[Candida] subhashii</name>
    <dbReference type="NCBI Taxonomy" id="561895"/>
    <lineage>
        <taxon>Eukaryota</taxon>
        <taxon>Fungi</taxon>
        <taxon>Dikarya</taxon>
        <taxon>Ascomycota</taxon>
        <taxon>Saccharomycotina</taxon>
        <taxon>Pichiomycetes</taxon>
        <taxon>Debaryomycetaceae</taxon>
        <taxon>Spathaspora</taxon>
    </lineage>
</organism>
<reference evidence="2 3" key="1">
    <citation type="journal article" date="2021" name="DNA Res.">
        <title>Genome analysis of Candida subhashii reveals its hybrid nature and dual mitochondrial genome conformations.</title>
        <authorList>
            <person name="Mixao V."/>
            <person name="Hegedusova E."/>
            <person name="Saus E."/>
            <person name="Pryszcz L.P."/>
            <person name="Cillingova A."/>
            <person name="Nosek J."/>
            <person name="Gabaldon T."/>
        </authorList>
    </citation>
    <scope>NUCLEOTIDE SEQUENCE [LARGE SCALE GENOMIC DNA]</scope>
    <source>
        <strain evidence="2 3">CBS 10753</strain>
    </source>
</reference>
<evidence type="ECO:0000313" key="3">
    <source>
        <dbReference type="Proteomes" id="UP000694255"/>
    </source>
</evidence>